<organism evidence="2 3">
    <name type="scientific">Lentzea pudingi</name>
    <dbReference type="NCBI Taxonomy" id="1789439"/>
    <lineage>
        <taxon>Bacteria</taxon>
        <taxon>Bacillati</taxon>
        <taxon>Actinomycetota</taxon>
        <taxon>Actinomycetes</taxon>
        <taxon>Pseudonocardiales</taxon>
        <taxon>Pseudonocardiaceae</taxon>
        <taxon>Lentzea</taxon>
    </lineage>
</organism>
<evidence type="ECO:0000313" key="2">
    <source>
        <dbReference type="EMBL" id="GGN19847.1"/>
    </source>
</evidence>
<keyword evidence="1" id="KW-0812">Transmembrane</keyword>
<protein>
    <submittedName>
        <fullName evidence="2">Uncharacterized protein</fullName>
    </submittedName>
</protein>
<name>A0ABQ2IR06_9PSEU</name>
<keyword evidence="1" id="KW-0472">Membrane</keyword>
<comment type="caution">
    <text evidence="2">The sequence shown here is derived from an EMBL/GenBank/DDBJ whole genome shotgun (WGS) entry which is preliminary data.</text>
</comment>
<reference evidence="3" key="1">
    <citation type="journal article" date="2019" name="Int. J. Syst. Evol. Microbiol.">
        <title>The Global Catalogue of Microorganisms (GCM) 10K type strain sequencing project: providing services to taxonomists for standard genome sequencing and annotation.</title>
        <authorList>
            <consortium name="The Broad Institute Genomics Platform"/>
            <consortium name="The Broad Institute Genome Sequencing Center for Infectious Disease"/>
            <person name="Wu L."/>
            <person name="Ma J."/>
        </authorList>
    </citation>
    <scope>NUCLEOTIDE SEQUENCE [LARGE SCALE GENOMIC DNA]</scope>
    <source>
        <strain evidence="3">CGMCC 4.7319</strain>
    </source>
</reference>
<sequence length="99" mass="10227">MLMSVRTLAVVVGLAFLLGGGAILFVMLAVEAPSGTLVPCGNSLGLGFDEPAASAVSPAYVDICADLRHRRLLWGLPVIGLGVLLLIGSLVGSRRATRR</sequence>
<dbReference type="Proteomes" id="UP000597656">
    <property type="component" value="Unassembled WGS sequence"/>
</dbReference>
<feature type="transmembrane region" description="Helical" evidence="1">
    <location>
        <begin position="7"/>
        <end position="29"/>
    </location>
</feature>
<gene>
    <name evidence="2" type="ORF">GCM10011609_71140</name>
</gene>
<keyword evidence="1" id="KW-1133">Transmembrane helix</keyword>
<feature type="transmembrane region" description="Helical" evidence="1">
    <location>
        <begin position="72"/>
        <end position="92"/>
    </location>
</feature>
<proteinExistence type="predicted"/>
<evidence type="ECO:0000256" key="1">
    <source>
        <dbReference type="SAM" id="Phobius"/>
    </source>
</evidence>
<evidence type="ECO:0000313" key="3">
    <source>
        <dbReference type="Proteomes" id="UP000597656"/>
    </source>
</evidence>
<keyword evidence="3" id="KW-1185">Reference proteome</keyword>
<dbReference type="EMBL" id="BMNC01000015">
    <property type="protein sequence ID" value="GGN19847.1"/>
    <property type="molecule type" value="Genomic_DNA"/>
</dbReference>
<accession>A0ABQ2IR06</accession>